<dbReference type="AlphaFoldDB" id="A0A7J7F5V4"/>
<evidence type="ECO:0000256" key="1">
    <source>
        <dbReference type="SAM" id="MobiDB-lite"/>
    </source>
</evidence>
<evidence type="ECO:0000313" key="2">
    <source>
        <dbReference type="EMBL" id="KAF5923432.1"/>
    </source>
</evidence>
<comment type="caution">
    <text evidence="2">The sequence shown here is derived from an EMBL/GenBank/DDBJ whole genome shotgun (WGS) entry which is preliminary data.</text>
</comment>
<protein>
    <submittedName>
        <fullName evidence="2">Uncharacterized protein</fullName>
    </submittedName>
</protein>
<proteinExistence type="predicted"/>
<evidence type="ECO:0000313" key="3">
    <source>
        <dbReference type="Proteomes" id="UP000551758"/>
    </source>
</evidence>
<name>A0A7J7F5V4_DICBM</name>
<keyword evidence="3" id="KW-1185">Reference proteome</keyword>
<dbReference type="EMBL" id="JACDTQ010001259">
    <property type="protein sequence ID" value="KAF5923432.1"/>
    <property type="molecule type" value="Genomic_DNA"/>
</dbReference>
<feature type="region of interest" description="Disordered" evidence="1">
    <location>
        <begin position="31"/>
        <end position="76"/>
    </location>
</feature>
<sequence length="90" mass="9946">MPAPVCRPEADQRWAGHPRACDCPFPRLMWGKGQTHGHRLMPPASQPVPASEGERVQEQADSQGTHHKLKTDGDCKKLLADQAETLRAEP</sequence>
<accession>A0A7J7F5V4</accession>
<reference evidence="2 3" key="1">
    <citation type="journal article" date="2020" name="Mol. Biol. Evol.">
        <title>Interspecific Gene Flow and the Evolution of Specialization in Black and White Rhinoceros.</title>
        <authorList>
            <person name="Moodley Y."/>
            <person name="Westbury M.V."/>
            <person name="Russo I.M."/>
            <person name="Gopalakrishnan S."/>
            <person name="Rakotoarivelo A."/>
            <person name="Olsen R.A."/>
            <person name="Prost S."/>
            <person name="Tunstall T."/>
            <person name="Ryder O.A."/>
            <person name="Dalen L."/>
            <person name="Bruford M.W."/>
        </authorList>
    </citation>
    <scope>NUCLEOTIDE SEQUENCE [LARGE SCALE GENOMIC DNA]</scope>
    <source>
        <strain evidence="2">SBR-YM</strain>
        <tissue evidence="2">Skin</tissue>
    </source>
</reference>
<gene>
    <name evidence="2" type="ORF">HPG69_006603</name>
</gene>
<dbReference type="Proteomes" id="UP000551758">
    <property type="component" value="Unassembled WGS sequence"/>
</dbReference>
<organism evidence="2 3">
    <name type="scientific">Diceros bicornis minor</name>
    <name type="common">South-central black rhinoceros</name>
    <dbReference type="NCBI Taxonomy" id="77932"/>
    <lineage>
        <taxon>Eukaryota</taxon>
        <taxon>Metazoa</taxon>
        <taxon>Chordata</taxon>
        <taxon>Craniata</taxon>
        <taxon>Vertebrata</taxon>
        <taxon>Euteleostomi</taxon>
        <taxon>Mammalia</taxon>
        <taxon>Eutheria</taxon>
        <taxon>Laurasiatheria</taxon>
        <taxon>Perissodactyla</taxon>
        <taxon>Rhinocerotidae</taxon>
        <taxon>Diceros</taxon>
    </lineage>
</organism>